<dbReference type="Gene3D" id="3.10.450.30">
    <property type="entry name" value="Microbial ribonucleases"/>
    <property type="match status" value="1"/>
</dbReference>
<feature type="non-terminal residue" evidence="3">
    <location>
        <position position="1"/>
    </location>
</feature>
<reference evidence="3 4" key="1">
    <citation type="submission" date="2014-05" db="EMBL/GenBank/DDBJ databases">
        <title>Draft genome sequence of a rare smut relative, Tilletiaria anomala UBC 951.</title>
        <authorList>
            <consortium name="DOE Joint Genome Institute"/>
            <person name="Toome M."/>
            <person name="Kuo A."/>
            <person name="Henrissat B."/>
            <person name="Lipzen A."/>
            <person name="Tritt A."/>
            <person name="Yoshinaga Y."/>
            <person name="Zane M."/>
            <person name="Barry K."/>
            <person name="Grigoriev I.V."/>
            <person name="Spatafora J.W."/>
            <person name="Aimea M.C."/>
        </authorList>
    </citation>
    <scope>NUCLEOTIDE SEQUENCE [LARGE SCALE GENOMIC DNA]</scope>
    <source>
        <strain evidence="3 4">UBC 951</strain>
    </source>
</reference>
<dbReference type="GO" id="GO:0003723">
    <property type="term" value="F:RNA binding"/>
    <property type="evidence" value="ECO:0007669"/>
    <property type="project" value="InterPro"/>
</dbReference>
<dbReference type="HOGENOM" id="CLU_111658_4_1_1"/>
<dbReference type="RefSeq" id="XP_013240992.1">
    <property type="nucleotide sequence ID" value="XM_013385538.1"/>
</dbReference>
<dbReference type="EMBL" id="JMSN01000106">
    <property type="protein sequence ID" value="KDN39319.1"/>
    <property type="molecule type" value="Genomic_DNA"/>
</dbReference>
<dbReference type="InterPro" id="IPR016191">
    <property type="entry name" value="Ribonuclease/ribotoxin"/>
</dbReference>
<accession>A0A066VKP0</accession>
<evidence type="ECO:0000313" key="3">
    <source>
        <dbReference type="EMBL" id="KDN39319.1"/>
    </source>
</evidence>
<name>A0A066VKP0_TILAU</name>
<evidence type="ECO:0000256" key="1">
    <source>
        <dbReference type="ARBA" id="ARBA00022722"/>
    </source>
</evidence>
<dbReference type="InterPro" id="IPR000026">
    <property type="entry name" value="N1-like"/>
</dbReference>
<proteinExistence type="predicted"/>
<dbReference type="GeneID" id="25262043"/>
<comment type="caution">
    <text evidence="3">The sequence shown here is derived from an EMBL/GenBank/DDBJ whole genome shotgun (WGS) entry which is preliminary data.</text>
</comment>
<organism evidence="3 4">
    <name type="scientific">Tilletiaria anomala (strain ATCC 24038 / CBS 436.72 / UBC 951)</name>
    <dbReference type="NCBI Taxonomy" id="1037660"/>
    <lineage>
        <taxon>Eukaryota</taxon>
        <taxon>Fungi</taxon>
        <taxon>Dikarya</taxon>
        <taxon>Basidiomycota</taxon>
        <taxon>Ustilaginomycotina</taxon>
        <taxon>Exobasidiomycetes</taxon>
        <taxon>Georgefischeriales</taxon>
        <taxon>Tilletiariaceae</taxon>
        <taxon>Tilletiaria</taxon>
    </lineage>
</organism>
<dbReference type="Proteomes" id="UP000027361">
    <property type="component" value="Unassembled WGS sequence"/>
</dbReference>
<evidence type="ECO:0000313" key="4">
    <source>
        <dbReference type="Proteomes" id="UP000027361"/>
    </source>
</evidence>
<dbReference type="Pfam" id="PF00545">
    <property type="entry name" value="Ribonuclease"/>
    <property type="match status" value="1"/>
</dbReference>
<dbReference type="AlphaFoldDB" id="A0A066VKP0"/>
<keyword evidence="4" id="KW-1185">Reference proteome</keyword>
<keyword evidence="1" id="KW-0540">Nuclease</keyword>
<protein>
    <submittedName>
        <fullName evidence="3">Guanine-specific ribonuclease N1 and T1</fullName>
    </submittedName>
</protein>
<dbReference type="GO" id="GO:0016787">
    <property type="term" value="F:hydrolase activity"/>
    <property type="evidence" value="ECO:0007669"/>
    <property type="project" value="UniProtKB-KW"/>
</dbReference>
<keyword evidence="2" id="KW-0378">Hydrolase</keyword>
<evidence type="ECO:0000256" key="2">
    <source>
        <dbReference type="ARBA" id="ARBA00022801"/>
    </source>
</evidence>
<dbReference type="GO" id="GO:0004521">
    <property type="term" value="F:RNA endonuclease activity"/>
    <property type="evidence" value="ECO:0007669"/>
    <property type="project" value="InterPro"/>
</dbReference>
<dbReference type="SUPFAM" id="SSF53933">
    <property type="entry name" value="Microbial ribonucleases"/>
    <property type="match status" value="1"/>
</dbReference>
<gene>
    <name evidence="3" type="ORF">K437DRAFT_206942</name>
</gene>
<dbReference type="InParanoid" id="A0A066VKP0"/>
<feature type="non-terminal residue" evidence="3">
    <location>
        <position position="64"/>
    </location>
</feature>
<sequence>SPTRMVHQYNDYEGFNFSGTCGDSTYEEYPLTSSGYTGGSPGPDRCVVGASWGDFCGAITHVSA</sequence>